<dbReference type="PANTHER" id="PTHR40036:SF1">
    <property type="entry name" value="MACROCIN O-METHYLTRANSFERASE"/>
    <property type="match status" value="1"/>
</dbReference>
<proteinExistence type="predicted"/>
<dbReference type="EMBL" id="VTFT01000003">
    <property type="protein sequence ID" value="TYT23024.1"/>
    <property type="molecule type" value="Genomic_DNA"/>
</dbReference>
<dbReference type="Gene3D" id="3.40.50.150">
    <property type="entry name" value="Vaccinia Virus protein VP39"/>
    <property type="match status" value="1"/>
</dbReference>
<evidence type="ECO:0000313" key="1">
    <source>
        <dbReference type="EMBL" id="TYT23024.1"/>
    </source>
</evidence>
<reference evidence="1 2" key="1">
    <citation type="submission" date="2019-08" db="EMBL/GenBank/DDBJ databases">
        <title>Luteimonas viscosus sp. nov., isolated from soil of a sunflower field.</title>
        <authorList>
            <person name="Jianli Z."/>
            <person name="Ying Z."/>
        </authorList>
    </citation>
    <scope>NUCLEOTIDE SEQUENCE [LARGE SCALE GENOMIC DNA]</scope>
    <source>
        <strain evidence="1 2">XBU10</strain>
    </source>
</reference>
<comment type="caution">
    <text evidence="1">The sequence shown here is derived from an EMBL/GenBank/DDBJ whole genome shotgun (WGS) entry which is preliminary data.</text>
</comment>
<dbReference type="Pfam" id="PF05711">
    <property type="entry name" value="TylF"/>
    <property type="match status" value="1"/>
</dbReference>
<protein>
    <submittedName>
        <fullName evidence="1">Macrocin O-methyltransferase</fullName>
    </submittedName>
</protein>
<dbReference type="PANTHER" id="PTHR40036">
    <property type="entry name" value="MACROCIN O-METHYLTRANSFERASE"/>
    <property type="match status" value="1"/>
</dbReference>
<accession>A0A5D4XFL7</accession>
<dbReference type="OrthoDB" id="9799872at2"/>
<dbReference type="GO" id="GO:0032259">
    <property type="term" value="P:methylation"/>
    <property type="evidence" value="ECO:0007669"/>
    <property type="project" value="UniProtKB-KW"/>
</dbReference>
<dbReference type="InterPro" id="IPR008884">
    <property type="entry name" value="TylF_MeTrfase"/>
</dbReference>
<dbReference type="InterPro" id="IPR029063">
    <property type="entry name" value="SAM-dependent_MTases_sf"/>
</dbReference>
<name>A0A5D4XFL7_9GAMM</name>
<evidence type="ECO:0000313" key="2">
    <source>
        <dbReference type="Proteomes" id="UP000324973"/>
    </source>
</evidence>
<gene>
    <name evidence="1" type="ORF">FZO89_17405</name>
</gene>
<sequence length="240" mass="27321">MKKILRDYRDFRRNREFRDVPKWHREIMEKVLPFTMAGPERTLATICAVEYVVRNSVPGAVVECGVWQGGQMMAAALTLLQLGESREIILFDTFSGMTAPTPADRDLDGADARPVFEQLSKKEVGDRWCEAGIEEVHRNLASTGYPMEFVRLVQGPVEETLPDHAPAQISCLRLDTDWYESTLHELEHLYPRVASLGVVIVDDYGHWQGARQATDEYLATNGIPALMHRIDYTGRQFVKR</sequence>
<dbReference type="GO" id="GO:0008168">
    <property type="term" value="F:methyltransferase activity"/>
    <property type="evidence" value="ECO:0007669"/>
    <property type="project" value="UniProtKB-KW"/>
</dbReference>
<dbReference type="RefSeq" id="WP_149104731.1">
    <property type="nucleotide sequence ID" value="NZ_VTFT01000003.1"/>
</dbReference>
<dbReference type="AlphaFoldDB" id="A0A5D4XFL7"/>
<keyword evidence="2" id="KW-1185">Reference proteome</keyword>
<keyword evidence="1" id="KW-0808">Transferase</keyword>
<dbReference type="SUPFAM" id="SSF53335">
    <property type="entry name" value="S-adenosyl-L-methionine-dependent methyltransferases"/>
    <property type="match status" value="1"/>
</dbReference>
<keyword evidence="1" id="KW-0489">Methyltransferase</keyword>
<organism evidence="1 2">
    <name type="scientific">Luteimonas viscosa</name>
    <dbReference type="NCBI Taxonomy" id="1132694"/>
    <lineage>
        <taxon>Bacteria</taxon>
        <taxon>Pseudomonadati</taxon>
        <taxon>Pseudomonadota</taxon>
        <taxon>Gammaproteobacteria</taxon>
        <taxon>Lysobacterales</taxon>
        <taxon>Lysobacteraceae</taxon>
        <taxon>Luteimonas</taxon>
    </lineage>
</organism>
<dbReference type="Proteomes" id="UP000324973">
    <property type="component" value="Unassembled WGS sequence"/>
</dbReference>